<dbReference type="AlphaFoldDB" id="A0AAV8YSH7"/>
<evidence type="ECO:0000313" key="1">
    <source>
        <dbReference type="EMBL" id="KAJ8954512.1"/>
    </source>
</evidence>
<keyword evidence="2" id="KW-1185">Reference proteome</keyword>
<proteinExistence type="predicted"/>
<dbReference type="Proteomes" id="UP001162162">
    <property type="component" value="Unassembled WGS sequence"/>
</dbReference>
<gene>
    <name evidence="1" type="ORF">NQ318_000743</name>
</gene>
<protein>
    <recommendedName>
        <fullName evidence="3">DNA-directed DNA polymerase</fullName>
    </recommendedName>
</protein>
<dbReference type="PANTHER" id="PTHR31511:SF12">
    <property type="entry name" value="RHO TERMINATION FACTOR N-TERMINAL DOMAIN-CONTAINING PROTEIN"/>
    <property type="match status" value="1"/>
</dbReference>
<accession>A0AAV8YSH7</accession>
<comment type="caution">
    <text evidence="1">The sequence shown here is derived from an EMBL/GenBank/DDBJ whole genome shotgun (WGS) entry which is preliminary data.</text>
</comment>
<evidence type="ECO:0000313" key="2">
    <source>
        <dbReference type="Proteomes" id="UP001162162"/>
    </source>
</evidence>
<name>A0AAV8YSH7_9CUCU</name>
<organism evidence="1 2">
    <name type="scientific">Aromia moschata</name>
    <dbReference type="NCBI Taxonomy" id="1265417"/>
    <lineage>
        <taxon>Eukaryota</taxon>
        <taxon>Metazoa</taxon>
        <taxon>Ecdysozoa</taxon>
        <taxon>Arthropoda</taxon>
        <taxon>Hexapoda</taxon>
        <taxon>Insecta</taxon>
        <taxon>Pterygota</taxon>
        <taxon>Neoptera</taxon>
        <taxon>Endopterygota</taxon>
        <taxon>Coleoptera</taxon>
        <taxon>Polyphaga</taxon>
        <taxon>Cucujiformia</taxon>
        <taxon>Chrysomeloidea</taxon>
        <taxon>Cerambycidae</taxon>
        <taxon>Cerambycinae</taxon>
        <taxon>Callichromatini</taxon>
        <taxon>Aromia</taxon>
    </lineage>
</organism>
<dbReference type="PANTHER" id="PTHR31511">
    <property type="entry name" value="PROTEIN CBG23764"/>
    <property type="match status" value="1"/>
</dbReference>
<reference evidence="1" key="1">
    <citation type="journal article" date="2023" name="Insect Mol. Biol.">
        <title>Genome sequencing provides insights into the evolution of gene families encoding plant cell wall-degrading enzymes in longhorned beetles.</title>
        <authorList>
            <person name="Shin N.R."/>
            <person name="Okamura Y."/>
            <person name="Kirsch R."/>
            <person name="Pauchet Y."/>
        </authorList>
    </citation>
    <scope>NUCLEOTIDE SEQUENCE</scope>
    <source>
        <strain evidence="1">AMC_N1</strain>
    </source>
</reference>
<sequence>MTAIIYIRQYRQEKIKKDKYGAYILEPNPHYSYTNRTFRHEPYSFAYLIKYSFNDSLSKFELYRGANAANIPNCIPIIFHNMSGYDFHMFIKELFSDKKNANVIAQSKEKYIFFAKYLHVDTYIDKKAYVTKKNTKLEHIFQMDHSLD</sequence>
<evidence type="ECO:0008006" key="3">
    <source>
        <dbReference type="Google" id="ProtNLM"/>
    </source>
</evidence>
<dbReference type="EMBL" id="JAPWTK010000047">
    <property type="protein sequence ID" value="KAJ8954512.1"/>
    <property type="molecule type" value="Genomic_DNA"/>
</dbReference>